<proteinExistence type="predicted"/>
<accession>A0A4Y2VFR2</accession>
<feature type="non-terminal residue" evidence="1">
    <location>
        <position position="1"/>
    </location>
</feature>
<evidence type="ECO:0000313" key="2">
    <source>
        <dbReference type="Proteomes" id="UP000499080"/>
    </source>
</evidence>
<name>A0A4Y2VFR2_ARAVE</name>
<keyword evidence="2" id="KW-1185">Reference proteome</keyword>
<protein>
    <submittedName>
        <fullName evidence="1">Uncharacterized protein</fullName>
    </submittedName>
</protein>
<comment type="caution">
    <text evidence="1">The sequence shown here is derived from an EMBL/GenBank/DDBJ whole genome shotgun (WGS) entry which is preliminary data.</text>
</comment>
<dbReference type="Proteomes" id="UP000499080">
    <property type="component" value="Unassembled WGS sequence"/>
</dbReference>
<dbReference type="AlphaFoldDB" id="A0A4Y2VFR2"/>
<organism evidence="1 2">
    <name type="scientific">Araneus ventricosus</name>
    <name type="common">Orbweaver spider</name>
    <name type="synonym">Epeira ventricosa</name>
    <dbReference type="NCBI Taxonomy" id="182803"/>
    <lineage>
        <taxon>Eukaryota</taxon>
        <taxon>Metazoa</taxon>
        <taxon>Ecdysozoa</taxon>
        <taxon>Arthropoda</taxon>
        <taxon>Chelicerata</taxon>
        <taxon>Arachnida</taxon>
        <taxon>Araneae</taxon>
        <taxon>Araneomorphae</taxon>
        <taxon>Entelegynae</taxon>
        <taxon>Araneoidea</taxon>
        <taxon>Araneidae</taxon>
        <taxon>Araneus</taxon>
    </lineage>
</organism>
<evidence type="ECO:0000313" key="1">
    <source>
        <dbReference type="EMBL" id="GBO24133.1"/>
    </source>
</evidence>
<reference evidence="1 2" key="1">
    <citation type="journal article" date="2019" name="Sci. Rep.">
        <title>Orb-weaving spider Araneus ventricosus genome elucidates the spidroin gene catalogue.</title>
        <authorList>
            <person name="Kono N."/>
            <person name="Nakamura H."/>
            <person name="Ohtoshi R."/>
            <person name="Moran D.A.P."/>
            <person name="Shinohara A."/>
            <person name="Yoshida Y."/>
            <person name="Fujiwara M."/>
            <person name="Mori M."/>
            <person name="Tomita M."/>
            <person name="Arakawa K."/>
        </authorList>
    </citation>
    <scope>NUCLEOTIDE SEQUENCE [LARGE SCALE GENOMIC DNA]</scope>
</reference>
<sequence length="73" mass="7975">RCNVAFLPRLTSLIVGKEFDRGKHGVTGSGHSGTPDLDDKFGDLSDKSMILENVSLFSILGKKIRSNVRENSI</sequence>
<dbReference type="EMBL" id="BGPR01047120">
    <property type="protein sequence ID" value="GBO24133.1"/>
    <property type="molecule type" value="Genomic_DNA"/>
</dbReference>
<gene>
    <name evidence="1" type="ORF">AVEN_109077_1</name>
</gene>